<evidence type="ECO:0000259" key="1">
    <source>
        <dbReference type="PROSITE" id="PS50181"/>
    </source>
</evidence>
<name>A0A5E8C3N2_9ASCO</name>
<dbReference type="InterPro" id="IPR001810">
    <property type="entry name" value="F-box_dom"/>
</dbReference>
<proteinExistence type="predicted"/>
<reference evidence="2 3" key="1">
    <citation type="submission" date="2019-09" db="EMBL/GenBank/DDBJ databases">
        <authorList>
            <person name="Brejova B."/>
        </authorList>
    </citation>
    <scope>NUCLEOTIDE SEQUENCE [LARGE SCALE GENOMIC DNA]</scope>
</reference>
<protein>
    <recommendedName>
        <fullName evidence="1">F-box domain-containing protein</fullName>
    </recommendedName>
</protein>
<evidence type="ECO:0000313" key="3">
    <source>
        <dbReference type="Proteomes" id="UP000398389"/>
    </source>
</evidence>
<dbReference type="InterPro" id="IPR036047">
    <property type="entry name" value="F-box-like_dom_sf"/>
</dbReference>
<evidence type="ECO:0000313" key="2">
    <source>
        <dbReference type="EMBL" id="VVT57575.1"/>
    </source>
</evidence>
<dbReference type="AlphaFoldDB" id="A0A5E8C3N2"/>
<keyword evidence="3" id="KW-1185">Reference proteome</keyword>
<gene>
    <name evidence="2" type="ORF">SAPINGB_P005764</name>
</gene>
<sequence length="713" mass="82334">MSLDNLPLEVAREIFSYLVAEDRRSVVQTSAQLRKTLSSTFWETIIVDFRDVSSLAFASYITARKTHSDKKIPWKYHRRYKFPIVVSKIFFKPNHHSWFLSNDVVNVILFDYSGGWRRLFTKTNYARLQSIVSKYPFSFGDFTSPIPILQSSSHKSLINFCQNEKFPGVLTVNAIYDNKNLFYKFYKTLEYTLKNLNIQFGESQVDLKIPSDLNFHNLESITIELTNEYKTSLKPLLKQYKKWPKLKALELILSIDATFGLLETSDPYSPVCFILPSHVDTLVALPPNLETCTLGVIILSNPVDSSYVFLNEISPISLPQVTLLSVRDYEDFQGFTKLRSWLSCPNASLNLSCTAGGTNGDRFEIQKLSPVLSETINVLSLQIYVGYSTELISYLPNFTNLSRIQLTPQAQSFEKTILIPNLYSDGSCAENKSFFKVNELYDLVFEYCQYARYQFSKSPVFPDQKNIIDNMALEKEISHPDLDKIVGALRSLLSNPLEYIQSLGQLDLVTIGDELMDTLLSIGVNESIFKTISEMPSVKFLEIEISNNFYISPYLQHLSHYHPALEQILFSYSEARDYQLDEYIPFDHFDKIIAQSSPAMTQFPLSQREVEKFFYTLLPEVPYKFILELSVLISQNTETLDFEENNFKQVVFIYRQGDLSSVIDVKRKRCFEHTPYQQQFSPTHYTPFKKIRQQKPIKPSKDIILEPSFNGWI</sequence>
<dbReference type="SUPFAM" id="SSF81383">
    <property type="entry name" value="F-box domain"/>
    <property type="match status" value="1"/>
</dbReference>
<feature type="domain" description="F-box" evidence="1">
    <location>
        <begin position="1"/>
        <end position="45"/>
    </location>
</feature>
<dbReference type="PROSITE" id="PS50181">
    <property type="entry name" value="FBOX"/>
    <property type="match status" value="1"/>
</dbReference>
<dbReference type="EMBL" id="CABVLU010000005">
    <property type="protein sequence ID" value="VVT57575.1"/>
    <property type="molecule type" value="Genomic_DNA"/>
</dbReference>
<dbReference type="Proteomes" id="UP000398389">
    <property type="component" value="Unassembled WGS sequence"/>
</dbReference>
<dbReference type="GeneID" id="43584578"/>
<accession>A0A5E8C3N2</accession>
<organism evidence="2 3">
    <name type="scientific">Magnusiomyces paraingens</name>
    <dbReference type="NCBI Taxonomy" id="2606893"/>
    <lineage>
        <taxon>Eukaryota</taxon>
        <taxon>Fungi</taxon>
        <taxon>Dikarya</taxon>
        <taxon>Ascomycota</taxon>
        <taxon>Saccharomycotina</taxon>
        <taxon>Dipodascomycetes</taxon>
        <taxon>Dipodascales</taxon>
        <taxon>Dipodascaceae</taxon>
        <taxon>Magnusiomyces</taxon>
    </lineage>
</organism>
<dbReference type="RefSeq" id="XP_031856369.1">
    <property type="nucleotide sequence ID" value="XM_032000478.1"/>
</dbReference>